<name>B4LCQ8_DROVI</name>
<keyword evidence="2 5" id="KW-0863">Zinc-finger</keyword>
<feature type="coiled-coil region" evidence="6">
    <location>
        <begin position="214"/>
        <end position="255"/>
    </location>
</feature>
<dbReference type="SUPFAM" id="SSF57716">
    <property type="entry name" value="Glucocorticoid receptor-like (DNA-binding domain)"/>
    <property type="match status" value="1"/>
</dbReference>
<evidence type="ECO:0000256" key="4">
    <source>
        <dbReference type="ARBA" id="ARBA00023125"/>
    </source>
</evidence>
<evidence type="ECO:0000256" key="1">
    <source>
        <dbReference type="ARBA" id="ARBA00022723"/>
    </source>
</evidence>
<protein>
    <recommendedName>
        <fullName evidence="8">THAP-type domain-containing protein</fullName>
    </recommendedName>
</protein>
<accession>B4LCQ8</accession>
<dbReference type="InterPro" id="IPR026516">
    <property type="entry name" value="THAP1/10"/>
</dbReference>
<evidence type="ECO:0000256" key="5">
    <source>
        <dbReference type="PROSITE-ProRule" id="PRU00309"/>
    </source>
</evidence>
<dbReference type="InterPro" id="IPR006612">
    <property type="entry name" value="THAP_Znf"/>
</dbReference>
<dbReference type="EMBL" id="CH940647">
    <property type="protein sequence ID" value="EDW70950.2"/>
    <property type="molecule type" value="Genomic_DNA"/>
</dbReference>
<evidence type="ECO:0000256" key="6">
    <source>
        <dbReference type="SAM" id="Coils"/>
    </source>
</evidence>
<evidence type="ECO:0000313" key="9">
    <source>
        <dbReference type="EMBL" id="EDW70950.2"/>
    </source>
</evidence>
<feature type="region of interest" description="Disordered" evidence="7">
    <location>
        <begin position="74"/>
        <end position="110"/>
    </location>
</feature>
<dbReference type="PROSITE" id="PS50950">
    <property type="entry name" value="ZF_THAP"/>
    <property type="match status" value="1"/>
</dbReference>
<evidence type="ECO:0000256" key="2">
    <source>
        <dbReference type="ARBA" id="ARBA00022771"/>
    </source>
</evidence>
<dbReference type="OrthoDB" id="7331812at2759"/>
<evidence type="ECO:0000259" key="8">
    <source>
        <dbReference type="PROSITE" id="PS50950"/>
    </source>
</evidence>
<keyword evidence="4 5" id="KW-0238">DNA-binding</keyword>
<dbReference type="InterPro" id="IPR038441">
    <property type="entry name" value="THAP_Znf_sf"/>
</dbReference>
<keyword evidence="3" id="KW-0862">Zinc</keyword>
<dbReference type="GO" id="GO:0008270">
    <property type="term" value="F:zinc ion binding"/>
    <property type="evidence" value="ECO:0007669"/>
    <property type="project" value="UniProtKB-KW"/>
</dbReference>
<dbReference type="eggNOG" id="KOG1721">
    <property type="taxonomic scope" value="Eukaryota"/>
</dbReference>
<dbReference type="Proteomes" id="UP000008792">
    <property type="component" value="Unassembled WGS sequence"/>
</dbReference>
<dbReference type="GO" id="GO:0043565">
    <property type="term" value="F:sequence-specific DNA binding"/>
    <property type="evidence" value="ECO:0007669"/>
    <property type="project" value="InterPro"/>
</dbReference>
<dbReference type="PANTHER" id="PTHR46600">
    <property type="entry name" value="THAP DOMAIN-CONTAINING"/>
    <property type="match status" value="1"/>
</dbReference>
<keyword evidence="1" id="KW-0479">Metal-binding</keyword>
<evidence type="ECO:0000256" key="7">
    <source>
        <dbReference type="SAM" id="MobiDB-lite"/>
    </source>
</evidence>
<evidence type="ECO:0000313" key="10">
    <source>
        <dbReference type="Proteomes" id="UP000008792"/>
    </source>
</evidence>
<reference evidence="9 10" key="1">
    <citation type="journal article" date="2007" name="Nature">
        <title>Evolution of genes and genomes on the Drosophila phylogeny.</title>
        <authorList>
            <consortium name="Drosophila 12 Genomes Consortium"/>
            <person name="Clark A.G."/>
            <person name="Eisen M.B."/>
            <person name="Smith D.R."/>
            <person name="Bergman C.M."/>
            <person name="Oliver B."/>
            <person name="Markow T.A."/>
            <person name="Kaufman T.C."/>
            <person name="Kellis M."/>
            <person name="Gelbart W."/>
            <person name="Iyer V.N."/>
            <person name="Pollard D.A."/>
            <person name="Sackton T.B."/>
            <person name="Larracuente A.M."/>
            <person name="Singh N.D."/>
            <person name="Abad J.P."/>
            <person name="Abt D.N."/>
            <person name="Adryan B."/>
            <person name="Aguade M."/>
            <person name="Akashi H."/>
            <person name="Anderson W.W."/>
            <person name="Aquadro C.F."/>
            <person name="Ardell D.H."/>
            <person name="Arguello R."/>
            <person name="Artieri C.G."/>
            <person name="Barbash D.A."/>
            <person name="Barker D."/>
            <person name="Barsanti P."/>
            <person name="Batterham P."/>
            <person name="Batzoglou S."/>
            <person name="Begun D."/>
            <person name="Bhutkar A."/>
            <person name="Blanco E."/>
            <person name="Bosak S.A."/>
            <person name="Bradley R.K."/>
            <person name="Brand A.D."/>
            <person name="Brent M.R."/>
            <person name="Brooks A.N."/>
            <person name="Brown R.H."/>
            <person name="Butlin R.K."/>
            <person name="Caggese C."/>
            <person name="Calvi B.R."/>
            <person name="Bernardo de Carvalho A."/>
            <person name="Caspi A."/>
            <person name="Castrezana S."/>
            <person name="Celniker S.E."/>
            <person name="Chang J.L."/>
            <person name="Chapple C."/>
            <person name="Chatterji S."/>
            <person name="Chinwalla A."/>
            <person name="Civetta A."/>
            <person name="Clifton S.W."/>
            <person name="Comeron J.M."/>
            <person name="Costello J.C."/>
            <person name="Coyne J.A."/>
            <person name="Daub J."/>
            <person name="David R.G."/>
            <person name="Delcher A.L."/>
            <person name="Delehaunty K."/>
            <person name="Do C.B."/>
            <person name="Ebling H."/>
            <person name="Edwards K."/>
            <person name="Eickbush T."/>
            <person name="Evans J.D."/>
            <person name="Filipski A."/>
            <person name="Findeiss S."/>
            <person name="Freyhult E."/>
            <person name="Fulton L."/>
            <person name="Fulton R."/>
            <person name="Garcia A.C."/>
            <person name="Gardiner A."/>
            <person name="Garfield D.A."/>
            <person name="Garvin B.E."/>
            <person name="Gibson G."/>
            <person name="Gilbert D."/>
            <person name="Gnerre S."/>
            <person name="Godfrey J."/>
            <person name="Good R."/>
            <person name="Gotea V."/>
            <person name="Gravely B."/>
            <person name="Greenberg A.J."/>
            <person name="Griffiths-Jones S."/>
            <person name="Gross S."/>
            <person name="Guigo R."/>
            <person name="Gustafson E.A."/>
            <person name="Haerty W."/>
            <person name="Hahn M.W."/>
            <person name="Halligan D.L."/>
            <person name="Halpern A.L."/>
            <person name="Halter G.M."/>
            <person name="Han M.V."/>
            <person name="Heger A."/>
            <person name="Hillier L."/>
            <person name="Hinrichs A.S."/>
            <person name="Holmes I."/>
            <person name="Hoskins R.A."/>
            <person name="Hubisz M.J."/>
            <person name="Hultmark D."/>
            <person name="Huntley M.A."/>
            <person name="Jaffe D.B."/>
            <person name="Jagadeeshan S."/>
            <person name="Jeck W.R."/>
            <person name="Johnson J."/>
            <person name="Jones C.D."/>
            <person name="Jordan W.C."/>
            <person name="Karpen G.H."/>
            <person name="Kataoka E."/>
            <person name="Keightley P.D."/>
            <person name="Kheradpour P."/>
            <person name="Kirkness E.F."/>
            <person name="Koerich L.B."/>
            <person name="Kristiansen K."/>
            <person name="Kudrna D."/>
            <person name="Kulathinal R.J."/>
            <person name="Kumar S."/>
            <person name="Kwok R."/>
            <person name="Lander E."/>
            <person name="Langley C.H."/>
            <person name="Lapoint R."/>
            <person name="Lazzaro B.P."/>
            <person name="Lee S.J."/>
            <person name="Levesque L."/>
            <person name="Li R."/>
            <person name="Lin C.F."/>
            <person name="Lin M.F."/>
            <person name="Lindblad-Toh K."/>
            <person name="Llopart A."/>
            <person name="Long M."/>
            <person name="Low L."/>
            <person name="Lozovsky E."/>
            <person name="Lu J."/>
            <person name="Luo M."/>
            <person name="Machado C.A."/>
            <person name="Makalowski W."/>
            <person name="Marzo M."/>
            <person name="Matsuda M."/>
            <person name="Matzkin L."/>
            <person name="McAllister B."/>
            <person name="McBride C.S."/>
            <person name="McKernan B."/>
            <person name="McKernan K."/>
            <person name="Mendez-Lago M."/>
            <person name="Minx P."/>
            <person name="Mollenhauer M.U."/>
            <person name="Montooth K."/>
            <person name="Mount S.M."/>
            <person name="Mu X."/>
            <person name="Myers E."/>
            <person name="Negre B."/>
            <person name="Newfeld S."/>
            <person name="Nielsen R."/>
            <person name="Noor M.A."/>
            <person name="O'Grady P."/>
            <person name="Pachter L."/>
            <person name="Papaceit M."/>
            <person name="Parisi M.J."/>
            <person name="Parisi M."/>
            <person name="Parts L."/>
            <person name="Pedersen J.S."/>
            <person name="Pesole G."/>
            <person name="Phillippy A.M."/>
            <person name="Ponting C.P."/>
            <person name="Pop M."/>
            <person name="Porcelli D."/>
            <person name="Powell J.R."/>
            <person name="Prohaska S."/>
            <person name="Pruitt K."/>
            <person name="Puig M."/>
            <person name="Quesneville H."/>
            <person name="Ram K.R."/>
            <person name="Rand D."/>
            <person name="Rasmussen M.D."/>
            <person name="Reed L.K."/>
            <person name="Reenan R."/>
            <person name="Reily A."/>
            <person name="Remington K.A."/>
            <person name="Rieger T.T."/>
            <person name="Ritchie M.G."/>
            <person name="Robin C."/>
            <person name="Rogers Y.H."/>
            <person name="Rohde C."/>
            <person name="Rozas J."/>
            <person name="Rubenfield M.J."/>
            <person name="Ruiz A."/>
            <person name="Russo S."/>
            <person name="Salzberg S.L."/>
            <person name="Sanchez-Gracia A."/>
            <person name="Saranga D.J."/>
            <person name="Sato H."/>
            <person name="Schaeffer S.W."/>
            <person name="Schatz M.C."/>
            <person name="Schlenke T."/>
            <person name="Schwartz R."/>
            <person name="Segarra C."/>
            <person name="Singh R.S."/>
            <person name="Sirot L."/>
            <person name="Sirota M."/>
            <person name="Sisneros N.B."/>
            <person name="Smith C.D."/>
            <person name="Smith T.F."/>
            <person name="Spieth J."/>
            <person name="Stage D.E."/>
            <person name="Stark A."/>
            <person name="Stephan W."/>
            <person name="Strausberg R.L."/>
            <person name="Strempel S."/>
            <person name="Sturgill D."/>
            <person name="Sutton G."/>
            <person name="Sutton G.G."/>
            <person name="Tao W."/>
            <person name="Teichmann S."/>
            <person name="Tobari Y.N."/>
            <person name="Tomimura Y."/>
            <person name="Tsolas J.M."/>
            <person name="Valente V.L."/>
            <person name="Venter E."/>
            <person name="Venter J.C."/>
            <person name="Vicario S."/>
            <person name="Vieira F.G."/>
            <person name="Vilella A.J."/>
            <person name="Villasante A."/>
            <person name="Walenz B."/>
            <person name="Wang J."/>
            <person name="Wasserman M."/>
            <person name="Watts T."/>
            <person name="Wilson D."/>
            <person name="Wilson R.K."/>
            <person name="Wing R.A."/>
            <person name="Wolfner M.F."/>
            <person name="Wong A."/>
            <person name="Wong G.K."/>
            <person name="Wu C.I."/>
            <person name="Wu G."/>
            <person name="Yamamoto D."/>
            <person name="Yang H.P."/>
            <person name="Yang S.P."/>
            <person name="Yorke J.A."/>
            <person name="Yoshida K."/>
            <person name="Zdobnov E."/>
            <person name="Zhang P."/>
            <person name="Zhang Y."/>
            <person name="Zimin A.V."/>
            <person name="Baldwin J."/>
            <person name="Abdouelleil A."/>
            <person name="Abdulkadir J."/>
            <person name="Abebe A."/>
            <person name="Abera B."/>
            <person name="Abreu J."/>
            <person name="Acer S.C."/>
            <person name="Aftuck L."/>
            <person name="Alexander A."/>
            <person name="An P."/>
            <person name="Anderson E."/>
            <person name="Anderson S."/>
            <person name="Arachi H."/>
            <person name="Azer M."/>
            <person name="Bachantsang P."/>
            <person name="Barry A."/>
            <person name="Bayul T."/>
            <person name="Berlin A."/>
            <person name="Bessette D."/>
            <person name="Bloom T."/>
            <person name="Blye J."/>
            <person name="Boguslavskiy L."/>
            <person name="Bonnet C."/>
            <person name="Boukhgalter B."/>
            <person name="Bourzgui I."/>
            <person name="Brown A."/>
            <person name="Cahill P."/>
            <person name="Channer S."/>
            <person name="Cheshatsang Y."/>
            <person name="Chuda L."/>
            <person name="Citroen M."/>
            <person name="Collymore A."/>
            <person name="Cooke P."/>
            <person name="Costello M."/>
            <person name="D'Aco K."/>
            <person name="Daza R."/>
            <person name="De Haan G."/>
            <person name="DeGray S."/>
            <person name="DeMaso C."/>
            <person name="Dhargay N."/>
            <person name="Dooley K."/>
            <person name="Dooley E."/>
            <person name="Doricent M."/>
            <person name="Dorje P."/>
            <person name="Dorjee K."/>
            <person name="Dupes A."/>
            <person name="Elong R."/>
            <person name="Falk J."/>
            <person name="Farina A."/>
            <person name="Faro S."/>
            <person name="Ferguson D."/>
            <person name="Fisher S."/>
            <person name="Foley C.D."/>
            <person name="Franke A."/>
            <person name="Friedrich D."/>
            <person name="Gadbois L."/>
            <person name="Gearin G."/>
            <person name="Gearin C.R."/>
            <person name="Giannoukos G."/>
            <person name="Goode T."/>
            <person name="Graham J."/>
            <person name="Grandbois E."/>
            <person name="Grewal S."/>
            <person name="Gyaltsen K."/>
            <person name="Hafez N."/>
            <person name="Hagos B."/>
            <person name="Hall J."/>
            <person name="Henson C."/>
            <person name="Hollinger A."/>
            <person name="Honan T."/>
            <person name="Huard M.D."/>
            <person name="Hughes L."/>
            <person name="Hurhula B."/>
            <person name="Husby M.E."/>
            <person name="Kamat A."/>
            <person name="Kanga B."/>
            <person name="Kashin S."/>
            <person name="Khazanovich D."/>
            <person name="Kisner P."/>
            <person name="Lance K."/>
            <person name="Lara M."/>
            <person name="Lee W."/>
            <person name="Lennon N."/>
            <person name="Letendre F."/>
            <person name="LeVine R."/>
            <person name="Lipovsky A."/>
            <person name="Liu X."/>
            <person name="Liu J."/>
            <person name="Liu S."/>
            <person name="Lokyitsang T."/>
            <person name="Lokyitsang Y."/>
            <person name="Lubonja R."/>
            <person name="Lui A."/>
            <person name="MacDonald P."/>
            <person name="Magnisalis V."/>
            <person name="Maru K."/>
            <person name="Matthews C."/>
            <person name="McCusker W."/>
            <person name="McDonough S."/>
            <person name="Mehta T."/>
            <person name="Meldrim J."/>
            <person name="Meneus L."/>
            <person name="Mihai O."/>
            <person name="Mihalev A."/>
            <person name="Mihova T."/>
            <person name="Mittelman R."/>
            <person name="Mlenga V."/>
            <person name="Montmayeur A."/>
            <person name="Mulrain L."/>
            <person name="Navidi A."/>
            <person name="Naylor J."/>
            <person name="Negash T."/>
            <person name="Nguyen T."/>
            <person name="Nguyen N."/>
            <person name="Nicol R."/>
            <person name="Norbu C."/>
            <person name="Norbu N."/>
            <person name="Novod N."/>
            <person name="O'Neill B."/>
            <person name="Osman S."/>
            <person name="Markiewicz E."/>
            <person name="Oyono O.L."/>
            <person name="Patti C."/>
            <person name="Phunkhang P."/>
            <person name="Pierre F."/>
            <person name="Priest M."/>
            <person name="Raghuraman S."/>
            <person name="Rege F."/>
            <person name="Reyes R."/>
            <person name="Rise C."/>
            <person name="Rogov P."/>
            <person name="Ross K."/>
            <person name="Ryan E."/>
            <person name="Settipalli S."/>
            <person name="Shea T."/>
            <person name="Sherpa N."/>
            <person name="Shi L."/>
            <person name="Shih D."/>
            <person name="Sparrow T."/>
            <person name="Spaulding J."/>
            <person name="Stalker J."/>
            <person name="Stange-Thomann N."/>
            <person name="Stavropoulos S."/>
            <person name="Stone C."/>
            <person name="Strader C."/>
            <person name="Tesfaye S."/>
            <person name="Thomson T."/>
            <person name="Thoulutsang Y."/>
            <person name="Thoulutsang D."/>
            <person name="Topham K."/>
            <person name="Topping I."/>
            <person name="Tsamla T."/>
            <person name="Vassiliev H."/>
            <person name="Vo A."/>
            <person name="Wangchuk T."/>
            <person name="Wangdi T."/>
            <person name="Weiand M."/>
            <person name="Wilkinson J."/>
            <person name="Wilson A."/>
            <person name="Yadav S."/>
            <person name="Young G."/>
            <person name="Yu Q."/>
            <person name="Zembek L."/>
            <person name="Zhong D."/>
            <person name="Zimmer A."/>
            <person name="Zwirko Z."/>
            <person name="Jaffe D.B."/>
            <person name="Alvarez P."/>
            <person name="Brockman W."/>
            <person name="Butler J."/>
            <person name="Chin C."/>
            <person name="Gnerre S."/>
            <person name="Grabherr M."/>
            <person name="Kleber M."/>
            <person name="Mauceli E."/>
            <person name="MacCallum I."/>
        </authorList>
    </citation>
    <scope>NUCLEOTIDE SEQUENCE [LARGE SCALE GENOMIC DNA]</scope>
    <source>
        <strain evidence="10">Tucson 15010-1051.87</strain>
    </source>
</reference>
<dbReference type="PANTHER" id="PTHR46600:SF11">
    <property type="entry name" value="THAP DOMAIN-CONTAINING PROTEIN 10"/>
    <property type="match status" value="1"/>
</dbReference>
<dbReference type="SMART" id="SM00980">
    <property type="entry name" value="THAP"/>
    <property type="match status" value="1"/>
</dbReference>
<organism evidence="9 10">
    <name type="scientific">Drosophila virilis</name>
    <name type="common">Fruit fly</name>
    <dbReference type="NCBI Taxonomy" id="7244"/>
    <lineage>
        <taxon>Eukaryota</taxon>
        <taxon>Metazoa</taxon>
        <taxon>Ecdysozoa</taxon>
        <taxon>Arthropoda</taxon>
        <taxon>Hexapoda</taxon>
        <taxon>Insecta</taxon>
        <taxon>Pterygota</taxon>
        <taxon>Neoptera</taxon>
        <taxon>Endopterygota</taxon>
        <taxon>Diptera</taxon>
        <taxon>Brachycera</taxon>
        <taxon>Muscomorpha</taxon>
        <taxon>Ephydroidea</taxon>
        <taxon>Drosophilidae</taxon>
        <taxon>Drosophila</taxon>
    </lineage>
</organism>
<dbReference type="Gene3D" id="6.20.210.20">
    <property type="entry name" value="THAP domain"/>
    <property type="match status" value="1"/>
</dbReference>
<keyword evidence="10" id="KW-1185">Reference proteome</keyword>
<dbReference type="HOGENOM" id="CLU_1338815_0_0_1"/>
<dbReference type="InParanoid" id="B4LCQ8"/>
<sequence>MRCAVRYCGNNNRNGNKNNWRYFHFPKHKEQLKKWIQFCERDIANPTTACICNEHFTPEDFERNMQYELGFTRKNPTKLKPGSCPSIHGPQDKLLQSDAKNKRSNNRKDVSALSPHRFFKELQEASNSNPPNTENGNLVKFEELEDVAESSSNLCQNYEMIEYINDTEEYTDVQLTDEAPPVARFELEIIDPLNPQSNAEEHVEIIDSESDNYARHLEIEVSSLKRQVFFLKDERKKLIEEIQNLRATVRSSRLQHADSLENLNLSNNKATISRHRAPIKKTVMLYTANIDTIRKLRKIDKSTE</sequence>
<dbReference type="SMART" id="SM00692">
    <property type="entry name" value="DM3"/>
    <property type="match status" value="1"/>
</dbReference>
<dbReference type="Pfam" id="PF05485">
    <property type="entry name" value="THAP"/>
    <property type="match status" value="1"/>
</dbReference>
<keyword evidence="6" id="KW-0175">Coiled coil</keyword>
<proteinExistence type="predicted"/>
<gene>
    <name evidence="9" type="primary">Dvir\GJ14062</name>
    <name evidence="9" type="ORF">Dvir_GJ14062</name>
</gene>
<evidence type="ECO:0000256" key="3">
    <source>
        <dbReference type="ARBA" id="ARBA00022833"/>
    </source>
</evidence>
<dbReference type="AlphaFoldDB" id="B4LCQ8"/>
<feature type="domain" description="THAP-type" evidence="8">
    <location>
        <begin position="1"/>
        <end position="88"/>
    </location>
</feature>